<feature type="transmembrane region" description="Helical" evidence="1">
    <location>
        <begin position="218"/>
        <end position="237"/>
    </location>
</feature>
<evidence type="ECO:0000313" key="4">
    <source>
        <dbReference type="Proteomes" id="UP000306740"/>
    </source>
</evidence>
<dbReference type="Proteomes" id="UP000306740">
    <property type="component" value="Unassembled WGS sequence"/>
</dbReference>
<comment type="caution">
    <text evidence="3">The sequence shown here is derived from an EMBL/GenBank/DDBJ whole genome shotgun (WGS) entry which is preliminary data.</text>
</comment>
<evidence type="ECO:0008006" key="5">
    <source>
        <dbReference type="Google" id="ProtNLM"/>
    </source>
</evidence>
<accession>A0A5C4MMH4</accession>
<proteinExistence type="predicted"/>
<feature type="transmembrane region" description="Helical" evidence="1">
    <location>
        <begin position="192"/>
        <end position="212"/>
    </location>
</feature>
<gene>
    <name evidence="3" type="ORF">FHE65_17040</name>
    <name evidence="2" type="ORF">FHE65_25090</name>
</gene>
<dbReference type="EMBL" id="VDFR01000075">
    <property type="protein sequence ID" value="TNC44179.1"/>
    <property type="molecule type" value="Genomic_DNA"/>
</dbReference>
<feature type="transmembrane region" description="Helical" evidence="1">
    <location>
        <begin position="167"/>
        <end position="185"/>
    </location>
</feature>
<dbReference type="EMBL" id="VDFR01000127">
    <property type="protein sequence ID" value="TNC37494.1"/>
    <property type="molecule type" value="Genomic_DNA"/>
</dbReference>
<feature type="transmembrane region" description="Helical" evidence="1">
    <location>
        <begin position="38"/>
        <end position="59"/>
    </location>
</feature>
<evidence type="ECO:0000256" key="1">
    <source>
        <dbReference type="SAM" id="Phobius"/>
    </source>
</evidence>
<dbReference type="AlphaFoldDB" id="A0A5C4MMH4"/>
<dbReference type="RefSeq" id="WP_139106292.1">
    <property type="nucleotide sequence ID" value="NZ_VDFR01000075.1"/>
</dbReference>
<organism evidence="3 4">
    <name type="scientific">Mumia zhuanghuii</name>
    <dbReference type="NCBI Taxonomy" id="2585211"/>
    <lineage>
        <taxon>Bacteria</taxon>
        <taxon>Bacillati</taxon>
        <taxon>Actinomycetota</taxon>
        <taxon>Actinomycetes</taxon>
        <taxon>Propionibacteriales</taxon>
        <taxon>Nocardioidaceae</taxon>
        <taxon>Mumia</taxon>
    </lineage>
</organism>
<dbReference type="OrthoDB" id="3746482at2"/>
<protein>
    <recommendedName>
        <fullName evidence="5">Type VII secretion integral membrane protein EccD</fullName>
    </recommendedName>
</protein>
<keyword evidence="1" id="KW-0812">Transmembrane</keyword>
<sequence length="274" mass="27285">MSRVREEARSPLGLTAVAPGLVTAALVALLAIASQREVVVMAAAVLLVQLLLALSPSMPGIQRAPVRAPKLVPIAAAGLVAAVVTVWPSTTTGAPGTSVMEGATVASGSLAGIGLALPVLVLAALVGQVRRPAPRTDVVTALGDVVSTGFVALLATGWIAAAASPSGRLAVVVAALVIVIAVVADRARRARAVVQVWAFAACAVIGIVLAAWEGVSVVVGGVAAVAIAGSAIAGLRVGQWWRPLPPARWPMEVVAPIALAGPVVFVAALIWAGV</sequence>
<keyword evidence="1" id="KW-1133">Transmembrane helix</keyword>
<name>A0A5C4MMH4_9ACTN</name>
<keyword evidence="1" id="KW-0472">Membrane</keyword>
<reference evidence="3 4" key="1">
    <citation type="submission" date="2019-05" db="EMBL/GenBank/DDBJ databases">
        <title>Mumia sp. nov., isolated from the intestinal contents of plateau pika (Ochotona curzoniae) in the Qinghai-Tibet plateau of China.</title>
        <authorList>
            <person name="Tian Z."/>
        </authorList>
    </citation>
    <scope>NUCLEOTIDE SEQUENCE [LARGE SCALE GENOMIC DNA]</scope>
    <source>
        <strain evidence="4">527</strain>
        <strain evidence="3">Z527</strain>
    </source>
</reference>
<evidence type="ECO:0000313" key="3">
    <source>
        <dbReference type="EMBL" id="TNC44179.1"/>
    </source>
</evidence>
<feature type="transmembrane region" description="Helical" evidence="1">
    <location>
        <begin position="71"/>
        <end position="90"/>
    </location>
</feature>
<feature type="transmembrane region" description="Helical" evidence="1">
    <location>
        <begin position="249"/>
        <end position="272"/>
    </location>
</feature>
<feature type="transmembrane region" description="Helical" evidence="1">
    <location>
        <begin position="102"/>
        <end position="126"/>
    </location>
</feature>
<evidence type="ECO:0000313" key="2">
    <source>
        <dbReference type="EMBL" id="TNC37494.1"/>
    </source>
</evidence>
<feature type="transmembrane region" description="Helical" evidence="1">
    <location>
        <begin position="138"/>
        <end position="161"/>
    </location>
</feature>
<feature type="transmembrane region" description="Helical" evidence="1">
    <location>
        <begin position="12"/>
        <end position="32"/>
    </location>
</feature>